<accession>A0ABQ1P518</accession>
<sequence length="47" mass="5567">MYDQTFQIGNLLFKIEQIKEINQVTVKTLEKLAPLYFALGESQLRHR</sequence>
<dbReference type="EMBL" id="BMKI01000003">
    <property type="protein sequence ID" value="GGC90432.1"/>
    <property type="molecule type" value="Genomic_DNA"/>
</dbReference>
<dbReference type="Proteomes" id="UP000630615">
    <property type="component" value="Unassembled WGS sequence"/>
</dbReference>
<organism evidence="1 2">
    <name type="scientific">Enterococcus wangshanyuanii</name>
    <dbReference type="NCBI Taxonomy" id="2005703"/>
    <lineage>
        <taxon>Bacteria</taxon>
        <taxon>Bacillati</taxon>
        <taxon>Bacillota</taxon>
        <taxon>Bacilli</taxon>
        <taxon>Lactobacillales</taxon>
        <taxon>Enterococcaceae</taxon>
        <taxon>Enterococcus</taxon>
    </lineage>
</organism>
<keyword evidence="2" id="KW-1185">Reference proteome</keyword>
<protein>
    <submittedName>
        <fullName evidence="1">Uncharacterized protein</fullName>
    </submittedName>
</protein>
<name>A0ABQ1P518_9ENTE</name>
<proteinExistence type="predicted"/>
<reference evidence="2" key="1">
    <citation type="journal article" date="2019" name="Int. J. Syst. Evol. Microbiol.">
        <title>The Global Catalogue of Microorganisms (GCM) 10K type strain sequencing project: providing services to taxonomists for standard genome sequencing and annotation.</title>
        <authorList>
            <consortium name="The Broad Institute Genomics Platform"/>
            <consortium name="The Broad Institute Genome Sequencing Center for Infectious Disease"/>
            <person name="Wu L."/>
            <person name="Ma J."/>
        </authorList>
    </citation>
    <scope>NUCLEOTIDE SEQUENCE [LARGE SCALE GENOMIC DNA]</scope>
    <source>
        <strain evidence="2">CGMCC 1.15942</strain>
    </source>
</reference>
<comment type="caution">
    <text evidence="1">The sequence shown here is derived from an EMBL/GenBank/DDBJ whole genome shotgun (WGS) entry which is preliminary data.</text>
</comment>
<gene>
    <name evidence="1" type="ORF">GCM10011573_20100</name>
</gene>
<evidence type="ECO:0000313" key="2">
    <source>
        <dbReference type="Proteomes" id="UP000630615"/>
    </source>
</evidence>
<evidence type="ECO:0000313" key="1">
    <source>
        <dbReference type="EMBL" id="GGC90432.1"/>
    </source>
</evidence>